<protein>
    <recommendedName>
        <fullName evidence="3">DUF1848 domain-containing protein</fullName>
    </recommendedName>
</protein>
<dbReference type="Proteomes" id="UP000236151">
    <property type="component" value="Unassembled WGS sequence"/>
</dbReference>
<dbReference type="KEGG" id="cthd:CDO33_06460"/>
<sequence length="308" mass="35668">MILSASRRTDIPAYYSEWLINRLRAGFVLTRNPMNHAQVSKILLSPDVVDCIVFWTKDPQNMLDKLDVLDELGYRYYFQFTLTPYDKSVEKGLRDKEEIIKTFCELSDRIGKDKVVWRYDPIILNDKFDFDFHKEQFSRLCIKLGKYTRQCTISFVDLYPKLKTDILREISMDEMIELGKMISSTAKDFGIAAKACCEKSFLYEYGIQQASCIDKGLIESICGYSLDIKRDKNQRDSCGCYESIDIGAYNTCRNGCIYCYANYSDVYVVNNCKKHDPQGELLIGRVGDNEKITTRNVKTSKDGQMKLF</sequence>
<gene>
    <name evidence="1" type="ORF">CDQ84_04450</name>
</gene>
<evidence type="ECO:0008006" key="3">
    <source>
        <dbReference type="Google" id="ProtNLM"/>
    </source>
</evidence>
<proteinExistence type="predicted"/>
<dbReference type="OrthoDB" id="9771212at2"/>
<dbReference type="EMBL" id="NIOJ01000007">
    <property type="protein sequence ID" value="PNU00689.1"/>
    <property type="molecule type" value="Genomic_DNA"/>
</dbReference>
<organism evidence="1 2">
    <name type="scientific">Clostridium thermosuccinogenes</name>
    <dbReference type="NCBI Taxonomy" id="84032"/>
    <lineage>
        <taxon>Bacteria</taxon>
        <taxon>Bacillati</taxon>
        <taxon>Bacillota</taxon>
        <taxon>Clostridia</taxon>
        <taxon>Eubacteriales</taxon>
        <taxon>Clostridiaceae</taxon>
        <taxon>Clostridium</taxon>
    </lineage>
</organism>
<reference evidence="1 2" key="1">
    <citation type="submission" date="2017-06" db="EMBL/GenBank/DDBJ databases">
        <title>Investigating the central metabolism of Clostridium thermosuccinogenes.</title>
        <authorList>
            <person name="Koendjbiharie J.G."/>
            <person name="van Kranenburg R."/>
        </authorList>
    </citation>
    <scope>NUCLEOTIDE SEQUENCE [LARGE SCALE GENOMIC DNA]</scope>
    <source>
        <strain evidence="1 2">DSM 5806</strain>
    </source>
</reference>
<dbReference type="AlphaFoldDB" id="A0A2K2FIV3"/>
<comment type="caution">
    <text evidence="1">The sequence shown here is derived from an EMBL/GenBank/DDBJ whole genome shotgun (WGS) entry which is preliminary data.</text>
</comment>
<dbReference type="InterPro" id="IPR014998">
    <property type="entry name" value="DUF1848"/>
</dbReference>
<dbReference type="Pfam" id="PF08902">
    <property type="entry name" value="DUF1848"/>
    <property type="match status" value="1"/>
</dbReference>
<name>A0A2K2FIV3_9CLOT</name>
<dbReference type="RefSeq" id="WP_103080524.1">
    <property type="nucleotide sequence ID" value="NZ_NIOJ01000007.1"/>
</dbReference>
<accession>A0A2K2FIV3</accession>
<evidence type="ECO:0000313" key="2">
    <source>
        <dbReference type="Proteomes" id="UP000236151"/>
    </source>
</evidence>
<keyword evidence="2" id="KW-1185">Reference proteome</keyword>
<evidence type="ECO:0000313" key="1">
    <source>
        <dbReference type="EMBL" id="PNU00689.1"/>
    </source>
</evidence>